<dbReference type="AlphaFoldDB" id="A0A0D9Y466"/>
<proteinExistence type="predicted"/>
<reference evidence="2" key="2">
    <citation type="submission" date="2015-04" db="UniProtKB">
        <authorList>
            <consortium name="EnsemblPlants"/>
        </authorList>
    </citation>
    <scope>IDENTIFICATION</scope>
</reference>
<name>A0A0D9Y466_9ORYZ</name>
<dbReference type="Gramene" id="OGLUM01G05780.1">
    <property type="protein sequence ID" value="OGLUM01G05780.1"/>
    <property type="gene ID" value="OGLUM01G05780"/>
</dbReference>
<accession>A0A0D9Y466</accession>
<evidence type="ECO:0008006" key="4">
    <source>
        <dbReference type="Google" id="ProtNLM"/>
    </source>
</evidence>
<reference evidence="2" key="1">
    <citation type="submission" date="2013-08" db="EMBL/GenBank/DDBJ databases">
        <title>Oryza genome evolution.</title>
        <authorList>
            <person name="Wing R.A."/>
            <person name="Panaud O."/>
            <person name="Oliveira A.C."/>
        </authorList>
    </citation>
    <scope>NUCLEOTIDE SEQUENCE</scope>
</reference>
<organism evidence="2">
    <name type="scientific">Oryza glumipatula</name>
    <dbReference type="NCBI Taxonomy" id="40148"/>
    <lineage>
        <taxon>Eukaryota</taxon>
        <taxon>Viridiplantae</taxon>
        <taxon>Streptophyta</taxon>
        <taxon>Embryophyta</taxon>
        <taxon>Tracheophyta</taxon>
        <taxon>Spermatophyta</taxon>
        <taxon>Magnoliopsida</taxon>
        <taxon>Liliopsida</taxon>
        <taxon>Poales</taxon>
        <taxon>Poaceae</taxon>
        <taxon>BOP clade</taxon>
        <taxon>Oryzoideae</taxon>
        <taxon>Oryzeae</taxon>
        <taxon>Oryzinae</taxon>
        <taxon>Oryza</taxon>
    </lineage>
</organism>
<dbReference type="Proteomes" id="UP000026961">
    <property type="component" value="Chromosome 1"/>
</dbReference>
<protein>
    <recommendedName>
        <fullName evidence="4">DUF1618 domain-containing protein</fullName>
    </recommendedName>
</protein>
<evidence type="ECO:0000313" key="3">
    <source>
        <dbReference type="Proteomes" id="UP000026961"/>
    </source>
</evidence>
<dbReference type="HOGENOM" id="CLU_1743348_0_0_1"/>
<dbReference type="EnsemblPlants" id="OGLUM01G05780.1">
    <property type="protein sequence ID" value="OGLUM01G05780.1"/>
    <property type="gene ID" value="OGLUM01G05780"/>
</dbReference>
<evidence type="ECO:0000313" key="2">
    <source>
        <dbReference type="EnsemblPlants" id="OGLUM01G05780.1"/>
    </source>
</evidence>
<keyword evidence="3" id="KW-1185">Reference proteome</keyword>
<feature type="compositionally biased region" description="Low complexity" evidence="1">
    <location>
        <begin position="20"/>
        <end position="31"/>
    </location>
</feature>
<sequence>MELEWSADNGFHGGDGVAGGAVHETPSPSSPTHLTTRIWLGSIGEISSTHNGIVVIYAHQYNLLYDASINHLTAIPPLPHSITSPRIFLPLGRSAVIAAAADDYIFADIVTSSRTRLLEATIFAWVKNGGEWIQSLIAQLPLPTHLCGPT</sequence>
<evidence type="ECO:0000256" key="1">
    <source>
        <dbReference type="SAM" id="MobiDB-lite"/>
    </source>
</evidence>
<reference evidence="2" key="3">
    <citation type="submission" date="2018-05" db="EMBL/GenBank/DDBJ databases">
        <title>OgluRS3 (Oryza glumaepatula Reference Sequence Version 3).</title>
        <authorList>
            <person name="Zhang J."/>
            <person name="Kudrna D."/>
            <person name="Lee S."/>
            <person name="Talag J."/>
            <person name="Welchert J."/>
            <person name="Wing R.A."/>
        </authorList>
    </citation>
    <scope>NUCLEOTIDE SEQUENCE [LARGE SCALE GENOMIC DNA]</scope>
</reference>
<feature type="region of interest" description="Disordered" evidence="1">
    <location>
        <begin position="1"/>
        <end position="32"/>
    </location>
</feature>